<evidence type="ECO:0000313" key="1">
    <source>
        <dbReference type="EMBL" id="EAU53968.1"/>
    </source>
</evidence>
<protein>
    <submittedName>
        <fullName evidence="1">Uncharacterized protein</fullName>
    </submittedName>
</protein>
<dbReference type="STRING" id="314344.AL013_09755"/>
<dbReference type="RefSeq" id="WP_009850164.1">
    <property type="nucleotide sequence ID" value="NZ_DS022294.1"/>
</dbReference>
<name>Q0EXE8_9PROT</name>
<dbReference type="Proteomes" id="UP000005297">
    <property type="component" value="Unassembled WGS sequence"/>
</dbReference>
<sequence length="63" mass="6521">MPVKQATSQNIDGMSDPALVPAGCPLRQKSKAFKAASRAVPGISTILAPIMLTVKQAFVALAL</sequence>
<accession>Q0EXE8</accession>
<dbReference type="InParanoid" id="Q0EXE8"/>
<reference evidence="1 2" key="1">
    <citation type="submission" date="2006-09" db="EMBL/GenBank/DDBJ databases">
        <authorList>
            <person name="Emerson D."/>
            <person name="Ferriera S."/>
            <person name="Johnson J."/>
            <person name="Kravitz S."/>
            <person name="Halpern A."/>
            <person name="Remington K."/>
            <person name="Beeson K."/>
            <person name="Tran B."/>
            <person name="Rogers Y.-H."/>
            <person name="Friedman R."/>
            <person name="Venter J.C."/>
        </authorList>
    </citation>
    <scope>NUCLEOTIDE SEQUENCE [LARGE SCALE GENOMIC DNA]</scope>
    <source>
        <strain evidence="1 2">PV-1</strain>
    </source>
</reference>
<gene>
    <name evidence="1" type="ORF">SPV1_13257</name>
</gene>
<dbReference type="EMBL" id="AATS01000014">
    <property type="protein sequence ID" value="EAU53968.1"/>
    <property type="molecule type" value="Genomic_DNA"/>
</dbReference>
<organism evidence="1 2">
    <name type="scientific">Mariprofundus ferrooxydans PV-1</name>
    <dbReference type="NCBI Taxonomy" id="314345"/>
    <lineage>
        <taxon>Bacteria</taxon>
        <taxon>Pseudomonadati</taxon>
        <taxon>Pseudomonadota</taxon>
        <taxon>Candidatius Mariprofundia</taxon>
        <taxon>Mariprofundales</taxon>
        <taxon>Mariprofundaceae</taxon>
        <taxon>Mariprofundus</taxon>
    </lineage>
</organism>
<proteinExistence type="predicted"/>
<keyword evidence="2" id="KW-1185">Reference proteome</keyword>
<dbReference type="HOGENOM" id="CLU_2880589_0_0_0"/>
<comment type="caution">
    <text evidence="1">The sequence shown here is derived from an EMBL/GenBank/DDBJ whole genome shotgun (WGS) entry which is preliminary data.</text>
</comment>
<dbReference type="AlphaFoldDB" id="Q0EXE8"/>
<evidence type="ECO:0000313" key="2">
    <source>
        <dbReference type="Proteomes" id="UP000005297"/>
    </source>
</evidence>